<dbReference type="InterPro" id="IPR045087">
    <property type="entry name" value="Cu-oxidase_fam"/>
</dbReference>
<evidence type="ECO:0000259" key="2">
    <source>
        <dbReference type="Pfam" id="PF07731"/>
    </source>
</evidence>
<comment type="caution">
    <text evidence="3">The sequence shown here is derived from an EMBL/GenBank/DDBJ whole genome shotgun (WGS) entry which is preliminary data.</text>
</comment>
<evidence type="ECO:0000313" key="4">
    <source>
        <dbReference type="Proteomes" id="UP000306102"/>
    </source>
</evidence>
<dbReference type="GO" id="GO:0016491">
    <property type="term" value="F:oxidoreductase activity"/>
    <property type="evidence" value="ECO:0007669"/>
    <property type="project" value="InterPro"/>
</dbReference>
<dbReference type="EMBL" id="SDRB02012572">
    <property type="protein sequence ID" value="THF97368.1"/>
    <property type="molecule type" value="Genomic_DNA"/>
</dbReference>
<evidence type="ECO:0000256" key="1">
    <source>
        <dbReference type="ARBA" id="ARBA00010609"/>
    </source>
</evidence>
<gene>
    <name evidence="3" type="ORF">TEA_014269</name>
</gene>
<reference evidence="3 4" key="1">
    <citation type="journal article" date="2018" name="Proc. Natl. Acad. Sci. U.S.A.">
        <title>Draft genome sequence of Camellia sinensis var. sinensis provides insights into the evolution of the tea genome and tea quality.</title>
        <authorList>
            <person name="Wei C."/>
            <person name="Yang H."/>
            <person name="Wang S."/>
            <person name="Zhao J."/>
            <person name="Liu C."/>
            <person name="Gao L."/>
            <person name="Xia E."/>
            <person name="Lu Y."/>
            <person name="Tai Y."/>
            <person name="She G."/>
            <person name="Sun J."/>
            <person name="Cao H."/>
            <person name="Tong W."/>
            <person name="Gao Q."/>
            <person name="Li Y."/>
            <person name="Deng W."/>
            <person name="Jiang X."/>
            <person name="Wang W."/>
            <person name="Chen Q."/>
            <person name="Zhang S."/>
            <person name="Li H."/>
            <person name="Wu J."/>
            <person name="Wang P."/>
            <person name="Li P."/>
            <person name="Shi C."/>
            <person name="Zheng F."/>
            <person name="Jian J."/>
            <person name="Huang B."/>
            <person name="Shan D."/>
            <person name="Shi M."/>
            <person name="Fang C."/>
            <person name="Yue Y."/>
            <person name="Li F."/>
            <person name="Li D."/>
            <person name="Wei S."/>
            <person name="Han B."/>
            <person name="Jiang C."/>
            <person name="Yin Y."/>
            <person name="Xia T."/>
            <person name="Zhang Z."/>
            <person name="Bennetzen J.L."/>
            <person name="Zhao S."/>
            <person name="Wan X."/>
        </authorList>
    </citation>
    <scope>NUCLEOTIDE SEQUENCE [LARGE SCALE GENOMIC DNA]</scope>
    <source>
        <strain evidence="4">cv. Shuchazao</strain>
        <tissue evidence="3">Leaf</tissue>
    </source>
</reference>
<feature type="domain" description="Plastocyanin-like" evidence="2">
    <location>
        <begin position="3"/>
        <end position="81"/>
    </location>
</feature>
<dbReference type="PANTHER" id="PTHR11709:SF410">
    <property type="entry name" value="LACCASE"/>
    <property type="match status" value="1"/>
</dbReference>
<dbReference type="PANTHER" id="PTHR11709">
    <property type="entry name" value="MULTI-COPPER OXIDASE"/>
    <property type="match status" value="1"/>
</dbReference>
<comment type="similarity">
    <text evidence="1">Belongs to the multicopper oxidase family.</text>
</comment>
<dbReference type="Proteomes" id="UP000306102">
    <property type="component" value="Unassembled WGS sequence"/>
</dbReference>
<dbReference type="InterPro" id="IPR011706">
    <property type="entry name" value="Cu-oxidase_C"/>
</dbReference>
<dbReference type="AlphaFoldDB" id="A0A4S4D519"/>
<dbReference type="InterPro" id="IPR008972">
    <property type="entry name" value="Cupredoxin"/>
</dbReference>
<evidence type="ECO:0000313" key="3">
    <source>
        <dbReference type="EMBL" id="THF97368.1"/>
    </source>
</evidence>
<protein>
    <recommendedName>
        <fullName evidence="2">Plastocyanin-like domain-containing protein</fullName>
    </recommendedName>
</protein>
<keyword evidence="4" id="KW-1185">Reference proteome</keyword>
<sequence>MFDYNETVEIVFQGTDVLAGAQNHPMHMHGHSFYVVGSGIGNFDNETDPKSYNLIDPPELNTIRVPKNGWVTVRFIANNLAVMDLTSWVMYWAPSDGLGLFIMIHGLHGLIHDPWNTGKPWAFGIIRFTYLFTKNQNILSVNSFVAHDTPLQHFFNFLGLASEAIRRHTIKMAQEEAANVKVDPLGDDDAVELAQQYRMERVGESVVRSHGSTMIAAPKPISQAELDH</sequence>
<dbReference type="Gene3D" id="2.60.40.420">
    <property type="entry name" value="Cupredoxins - blue copper proteins"/>
    <property type="match status" value="1"/>
</dbReference>
<dbReference type="Pfam" id="PF07731">
    <property type="entry name" value="Cu-oxidase_2"/>
    <property type="match status" value="1"/>
</dbReference>
<proteinExistence type="inferred from homology"/>
<accession>A0A4S4D519</accession>
<dbReference type="SUPFAM" id="SSF49503">
    <property type="entry name" value="Cupredoxins"/>
    <property type="match status" value="1"/>
</dbReference>
<dbReference type="STRING" id="542762.A0A4S4D519"/>
<dbReference type="GO" id="GO:0005507">
    <property type="term" value="F:copper ion binding"/>
    <property type="evidence" value="ECO:0007669"/>
    <property type="project" value="InterPro"/>
</dbReference>
<organism evidence="3 4">
    <name type="scientific">Camellia sinensis var. sinensis</name>
    <name type="common">China tea</name>
    <dbReference type="NCBI Taxonomy" id="542762"/>
    <lineage>
        <taxon>Eukaryota</taxon>
        <taxon>Viridiplantae</taxon>
        <taxon>Streptophyta</taxon>
        <taxon>Embryophyta</taxon>
        <taxon>Tracheophyta</taxon>
        <taxon>Spermatophyta</taxon>
        <taxon>Magnoliopsida</taxon>
        <taxon>eudicotyledons</taxon>
        <taxon>Gunneridae</taxon>
        <taxon>Pentapetalae</taxon>
        <taxon>asterids</taxon>
        <taxon>Ericales</taxon>
        <taxon>Theaceae</taxon>
        <taxon>Camellia</taxon>
    </lineage>
</organism>
<name>A0A4S4D519_CAMSN</name>